<protein>
    <submittedName>
        <fullName evidence="1">RNA dependent RNA polymerase</fullName>
    </submittedName>
</protein>
<reference evidence="1" key="1">
    <citation type="journal article" date="2021" name="Proc. Natl. Acad. Sci. U.S.A.">
        <title>A Catalog of Tens of Thousands of Viruses from Human Metagenomes Reveals Hidden Associations with Chronic Diseases.</title>
        <authorList>
            <person name="Tisza M.J."/>
            <person name="Buck C.B."/>
        </authorList>
    </citation>
    <scope>NUCLEOTIDE SEQUENCE</scope>
    <source>
        <strain evidence="1">CtP0x5</strain>
    </source>
</reference>
<sequence length="939" mass="110446">MSEYGIKIKNISAGMLYDVNLGTRDYFTYTDAMFNNSLFSFFLQKNGLNIYKGKSGKKNESTRDIICLDYEFGSRSYDNEHTRLEKLFNNTDGDSKERIKQALQKVEDRKDLYDEKSRDEIREYFYENGVDVTYKRKRRDGTIKEETIHYEMLFRTSAKAKLGQVIFINSKLYDIAYNWLTIGLGKKMSHDNAKIVEMSAYAPLTTSTIIGTLHIPVEDILILKDQDSFFETMTKVVKAEEYEVEVKKKNKETNRNEKVIEKRKKCVVSEEKRQVKNTIWDGMALIEADYNYLRLPSYINGMALLRNHLFKACAFKSYLQKFFKDWCEKNGYDYNTYQVQDMFGKWHYLKDIKMITTDNAIKWKKFQDLMGNNITEAYNYWCERIHSDGDMWGIVKTDHPSKLGQYQQLSYQMINTLPCTKDDVKDIAQISIDYVELLKRDNDEFEKFLRKNANEVNHYEMLADLYAQNHEFGNSTFFREEKKKIIFDYVYRMRKGKIMVNGDNLTVCGNPYALLLYSVGEDFEKDPTLSQESNCIQCYTKRFDNNEYLAAFRNPHNSPNNICYLHNVYSEKMDKYFAFSKNIIAVNCIHTDIQDRANGMDEDSDFMLVTNQSTIVKCAERCYRDFYTIVNALQESGITYNNTKKDYAAMDNKFSKSRMGIGYSSNLAQLAMTYYWTELQKDSPDEKKLKELYDNFIILSVLAQVIIDGCKREYEIDGNKEIDRISKLSCMSIKKIVGYTESGKPKYKKHDFPEFMKYTREIKYTKDGKELPQEEVDESKNKLKSRINRELLCPMNWLEDWINKIQNASTSDTLSTESFFIKMKGKANDKQMTKIMQLVQEYDSFVKNTKLKYIDDEEEYNKQICEKSKEVTELIKKIKIGNIITINRLIEIALGLSNEEGASKRRKYSPEKYTRKILNLLYKTNKEKFMLSFNSDKCA</sequence>
<name>A0A8S5TGL9_9CAUD</name>
<organism evidence="1">
    <name type="scientific">Siphoviridae sp. ctP0x5</name>
    <dbReference type="NCBI Taxonomy" id="2827863"/>
    <lineage>
        <taxon>Viruses</taxon>
        <taxon>Duplodnaviria</taxon>
        <taxon>Heunggongvirae</taxon>
        <taxon>Uroviricota</taxon>
        <taxon>Caudoviricetes</taxon>
    </lineage>
</organism>
<evidence type="ECO:0000313" key="1">
    <source>
        <dbReference type="EMBL" id="DAF61914.1"/>
    </source>
</evidence>
<proteinExistence type="predicted"/>
<dbReference type="EMBL" id="BK032818">
    <property type="protein sequence ID" value="DAF61914.1"/>
    <property type="molecule type" value="Genomic_DNA"/>
</dbReference>
<accession>A0A8S5TGL9</accession>